<dbReference type="PROSITE" id="PS00107">
    <property type="entry name" value="PROTEIN_KINASE_ATP"/>
    <property type="match status" value="1"/>
</dbReference>
<dbReference type="EMBL" id="NCKU01000367">
    <property type="protein sequence ID" value="RWS15777.1"/>
    <property type="molecule type" value="Genomic_DNA"/>
</dbReference>
<dbReference type="GO" id="GO:0050321">
    <property type="term" value="F:tau-protein kinase activity"/>
    <property type="evidence" value="ECO:0007669"/>
    <property type="project" value="TreeGrafter"/>
</dbReference>
<comment type="caution">
    <text evidence="9">The sequence shown here is derived from an EMBL/GenBank/DDBJ whole genome shotgun (WGS) entry which is preliminary data.</text>
</comment>
<dbReference type="OrthoDB" id="193931at2759"/>
<name>A0A443RKJ0_9ACAR</name>
<dbReference type="GO" id="GO:0035556">
    <property type="term" value="P:intracellular signal transduction"/>
    <property type="evidence" value="ECO:0007669"/>
    <property type="project" value="TreeGrafter"/>
</dbReference>
<dbReference type="PANTHER" id="PTHR24346">
    <property type="entry name" value="MAP/MICROTUBULE AFFINITY-REGULATING KINASE"/>
    <property type="match status" value="1"/>
</dbReference>
<feature type="domain" description="Protein kinase" evidence="8">
    <location>
        <begin position="10"/>
        <end position="270"/>
    </location>
</feature>
<sequence length="1716" mass="192313">MSKHRLKQRFEVRRKLGQGTYGKVQLAINKETGQEVAIKTIKKSKIENEQEIMRIRREIQIMSSIQHPHIIHIFEVFENKEKIVLVMQYASGGELYEYVSERKVLNDNEARRIFRQVATAVYYCHKNKVCHRDLKLENILLDEKGNAKIGDFGLSNVFDEKHFLNTFCGSPLYASPEIVKGTPYYGPEVDCWSLGVLLYTLVYGAMPFDGSNFKRLVKQISEANYFEPKQKSDASALIRKLLAVNPSKRATIIDICTDWWVNKGYEHSLLQVAEDLANLTPVRLDLLLALAPISPSPTSNDATVINQQKAAKKKKQIAANDLIQPLDSSTEVSTDIQTYPEEGDESEYIDDSTTEFLPADVAAALEEEYQRELLEAGQNAKRQASESFDQSMTRIPSQVAKKKKPKKANEDVPPPPPSQPLHSIENQSSGYGSQSTIISAKESKEKSKESELKPIVEPKESITKVASKEEVPTPRTANESKPQSEKDEKLEPLKPREIIVKKPEKPKQVPTVDIPESKSDNTKSEAATTIPSDASQTTPTATPLIVQNKQNETKPSTPEATISTTPPIPKDAKGKPTLEQKPSFSGRKIGKVSIPKFAESKESDKKPVPSYGSVSDVKRAFQKRSESIDKEKERVVPIFSVGDVKKAFERRTSLPTGAPLWKNAGERKPSEEVTQEAVRNEHGRSMSVVVPLTSPQKTESFAAEKKDEKLKDEEQLPEATTNKISTNDNETPKVTPVIPEEPKQELVETKLEIKTGEPEPKPKSETIDVKPEKQSVAKTNEPLKSVCEIKLTLKNKNEVPTELVAKEVKAKPERPQIPLKEAEPLSPSLANNHLKKAQESAPSTPEVSTPVSKAAPITRSYKKVTFTKDGACITETGKIISEKGADGMITRVEKKSKVTHYPSSGPSNNIKRREETFSTQSVESNYDDELQNEPSSPPMFNKPSLRRSESASSSGSTDIFDDIFDTWSGDPMFSNFSGKVRSMLQARAPFTSLLRKTNKKPRRKQRTESCERSTGETGFTGFTRMTSNPGDQESDTDNENEPFGAGGGLWRFLNAREPQSSLLERHRSLLSKHFGSDHDVFPENVFPSYGRSISRDRQGSTKSRMPHTPPTTFRLMFGPGVTSPRVITQSGRESFDSNESSEGNTTPRASASSSNRTIKPTIERRFSRETSEHRAFEGEEVTEDPSSSRRRVEQWLDMNREGIDIDETHPVSMYGTIRPRMFSKYGRAMTSRLNRDLDDSNREETGSNLSFSTTQEYQVGGNDSRYPQRSVESVEIPLTRTYSGSRPSIHMKLSFGGPSKMPVASSVSTTPITVSEMSENLEGPIELPETSSLLDQLRTHGYRNLVTQRLAGTKLSEPKYNPNENTPSGQYKRGKSVLSDCSSKELIVNGACIANLDKCHDTTECMKTNSNQSTKTSGNVDSPVAVNSNQTATHHFTAAGDRCERRKAKETFSSDASSATGASTEPVVSQMTEQRKPNLISNQSSPTLNRSVTNTPHIDSTTKETVSERILRKSFYSRFNDDRPHRSTSRTRRRFSFIDGDLFEDDYFSHFASGQYSFNTRSESVNKPVSLPPTPLVTSMMRKPPLRPSSMSFTTSDDMFQRMKAKANRIFDNMRERHQTLLDEQLSRRSIIASEFDRDAMTSIRPSRSFNRSENVNCDWLYEDEDDGRKKSLSRSNSKKYKDNENRHQKMNSDSLESAKAVRKAMQKLCQRTIDE</sequence>
<dbReference type="InterPro" id="IPR008271">
    <property type="entry name" value="Ser/Thr_kinase_AS"/>
</dbReference>
<organism evidence="9 10">
    <name type="scientific">Dinothrombium tinctorium</name>
    <dbReference type="NCBI Taxonomy" id="1965070"/>
    <lineage>
        <taxon>Eukaryota</taxon>
        <taxon>Metazoa</taxon>
        <taxon>Ecdysozoa</taxon>
        <taxon>Arthropoda</taxon>
        <taxon>Chelicerata</taxon>
        <taxon>Arachnida</taxon>
        <taxon>Acari</taxon>
        <taxon>Acariformes</taxon>
        <taxon>Trombidiformes</taxon>
        <taxon>Prostigmata</taxon>
        <taxon>Anystina</taxon>
        <taxon>Parasitengona</taxon>
        <taxon>Trombidioidea</taxon>
        <taxon>Trombidiidae</taxon>
        <taxon>Dinothrombium</taxon>
    </lineage>
</organism>
<feature type="region of interest" description="Disordered" evidence="7">
    <location>
        <begin position="654"/>
        <end position="778"/>
    </location>
</feature>
<dbReference type="STRING" id="1965070.A0A443RKJ0"/>
<dbReference type="PANTHER" id="PTHR24346:SF93">
    <property type="entry name" value="NUAK FAMILY SNF1-LIKE KINASE 1"/>
    <property type="match status" value="1"/>
</dbReference>
<feature type="region of interest" description="Disordered" evidence="7">
    <location>
        <begin position="1440"/>
        <end position="1506"/>
    </location>
</feature>
<evidence type="ECO:0000256" key="6">
    <source>
        <dbReference type="PROSITE-ProRule" id="PRU10141"/>
    </source>
</evidence>
<proteinExistence type="predicted"/>
<dbReference type="SMART" id="SM00220">
    <property type="entry name" value="S_TKc"/>
    <property type="match status" value="1"/>
</dbReference>
<feature type="compositionally biased region" description="Basic and acidic residues" evidence="7">
    <location>
        <begin position="598"/>
        <end position="607"/>
    </location>
</feature>
<feature type="compositionally biased region" description="Basic and acidic residues" evidence="7">
    <location>
        <begin position="441"/>
        <end position="472"/>
    </location>
</feature>
<feature type="compositionally biased region" description="Basic and acidic residues" evidence="7">
    <location>
        <begin position="883"/>
        <end position="896"/>
    </location>
</feature>
<feature type="compositionally biased region" description="Polar residues" evidence="7">
    <location>
        <begin position="840"/>
        <end position="851"/>
    </location>
</feature>
<dbReference type="Proteomes" id="UP000285301">
    <property type="component" value="Unassembled WGS sequence"/>
</dbReference>
<evidence type="ECO:0000313" key="10">
    <source>
        <dbReference type="Proteomes" id="UP000285301"/>
    </source>
</evidence>
<keyword evidence="3 6" id="KW-0547">Nucleotide-binding</keyword>
<dbReference type="InterPro" id="IPR017441">
    <property type="entry name" value="Protein_kinase_ATP_BS"/>
</dbReference>
<evidence type="ECO:0000256" key="3">
    <source>
        <dbReference type="ARBA" id="ARBA00022741"/>
    </source>
</evidence>
<feature type="binding site" evidence="6">
    <location>
        <position position="43"/>
    </location>
    <ligand>
        <name>ATP</name>
        <dbReference type="ChEBI" id="CHEBI:30616"/>
    </ligand>
</feature>
<feature type="compositionally biased region" description="Basic residues" evidence="7">
    <location>
        <begin position="996"/>
        <end position="1005"/>
    </location>
</feature>
<feature type="region of interest" description="Disordered" evidence="7">
    <location>
        <begin position="1090"/>
        <end position="1190"/>
    </location>
</feature>
<dbReference type="PROSITE" id="PS50011">
    <property type="entry name" value="PROTEIN_KINASE_DOM"/>
    <property type="match status" value="1"/>
</dbReference>
<evidence type="ECO:0000259" key="8">
    <source>
        <dbReference type="PROSITE" id="PS50011"/>
    </source>
</evidence>
<dbReference type="PROSITE" id="PS00108">
    <property type="entry name" value="PROTEIN_KINASE_ST"/>
    <property type="match status" value="1"/>
</dbReference>
<feature type="region of interest" description="Disordered" evidence="7">
    <location>
        <begin position="991"/>
        <end position="1051"/>
    </location>
</feature>
<keyword evidence="2" id="KW-0808">Transferase</keyword>
<dbReference type="InterPro" id="IPR000719">
    <property type="entry name" value="Prot_kinase_dom"/>
</dbReference>
<keyword evidence="4 9" id="KW-0418">Kinase</keyword>
<evidence type="ECO:0000256" key="1">
    <source>
        <dbReference type="ARBA" id="ARBA00022527"/>
    </source>
</evidence>
<gene>
    <name evidence="9" type="ORF">B4U79_04795</name>
</gene>
<evidence type="ECO:0000256" key="2">
    <source>
        <dbReference type="ARBA" id="ARBA00022679"/>
    </source>
</evidence>
<keyword evidence="5 6" id="KW-0067">ATP-binding</keyword>
<dbReference type="GO" id="GO:0000226">
    <property type="term" value="P:microtubule cytoskeleton organization"/>
    <property type="evidence" value="ECO:0007669"/>
    <property type="project" value="TreeGrafter"/>
</dbReference>
<feature type="compositionally biased region" description="Polar residues" evidence="7">
    <location>
        <begin position="718"/>
        <end position="729"/>
    </location>
</feature>
<evidence type="ECO:0000256" key="7">
    <source>
        <dbReference type="SAM" id="MobiDB-lite"/>
    </source>
</evidence>
<feature type="region of interest" description="Disordered" evidence="7">
    <location>
        <begin position="1667"/>
        <end position="1716"/>
    </location>
</feature>
<evidence type="ECO:0000256" key="4">
    <source>
        <dbReference type="ARBA" id="ARBA00022777"/>
    </source>
</evidence>
<evidence type="ECO:0000313" key="9">
    <source>
        <dbReference type="EMBL" id="RWS15777.1"/>
    </source>
</evidence>
<feature type="compositionally biased region" description="Basic and acidic residues" evidence="7">
    <location>
        <begin position="482"/>
        <end position="507"/>
    </location>
</feature>
<feature type="region of interest" description="Disordered" evidence="7">
    <location>
        <begin position="1563"/>
        <end position="1594"/>
    </location>
</feature>
<feature type="compositionally biased region" description="Polar residues" evidence="7">
    <location>
        <begin position="1125"/>
        <end position="1158"/>
    </location>
</feature>
<protein>
    <submittedName>
        <fullName evidence="9">Serine/threonine protein kinase-like protein</fullName>
    </submittedName>
</protein>
<feature type="compositionally biased region" description="Polar residues" evidence="7">
    <location>
        <begin position="420"/>
        <end position="438"/>
    </location>
</feature>
<feature type="compositionally biased region" description="Basic and acidic residues" evidence="7">
    <location>
        <begin position="1441"/>
        <end position="1452"/>
    </location>
</feature>
<feature type="region of interest" description="Disordered" evidence="7">
    <location>
        <begin position="374"/>
        <end position="614"/>
    </location>
</feature>
<dbReference type="GO" id="GO:0005737">
    <property type="term" value="C:cytoplasm"/>
    <property type="evidence" value="ECO:0007669"/>
    <property type="project" value="TreeGrafter"/>
</dbReference>
<dbReference type="GO" id="GO:0005524">
    <property type="term" value="F:ATP binding"/>
    <property type="evidence" value="ECO:0007669"/>
    <property type="project" value="UniProtKB-UniRule"/>
</dbReference>
<feature type="region of interest" description="Disordered" evidence="7">
    <location>
        <begin position="806"/>
        <end position="859"/>
    </location>
</feature>
<feature type="compositionally biased region" description="Basic and acidic residues" evidence="7">
    <location>
        <begin position="1233"/>
        <end position="1245"/>
    </location>
</feature>
<feature type="region of interest" description="Disordered" evidence="7">
    <location>
        <begin position="1233"/>
        <end position="1267"/>
    </location>
</feature>
<feature type="region of interest" description="Disordered" evidence="7">
    <location>
        <begin position="1354"/>
        <end position="1373"/>
    </location>
</feature>
<keyword evidence="1 9" id="KW-0723">Serine/threonine-protein kinase</keyword>
<dbReference type="SUPFAM" id="SSF56112">
    <property type="entry name" value="Protein kinase-like (PK-like)"/>
    <property type="match status" value="1"/>
</dbReference>
<feature type="compositionally biased region" description="Low complexity" evidence="7">
    <location>
        <begin position="1453"/>
        <end position="1464"/>
    </location>
</feature>
<dbReference type="CDD" id="cd14073">
    <property type="entry name" value="STKc_NUAK"/>
    <property type="match status" value="1"/>
</dbReference>
<feature type="region of interest" description="Disordered" evidence="7">
    <location>
        <begin position="883"/>
        <end position="961"/>
    </location>
</feature>
<feature type="compositionally biased region" description="Polar residues" evidence="7">
    <location>
        <begin position="1246"/>
        <end position="1257"/>
    </location>
</feature>
<accession>A0A443RKJ0</accession>
<dbReference type="Gene3D" id="1.10.510.10">
    <property type="entry name" value="Transferase(Phosphotransferase) domain 1"/>
    <property type="match status" value="1"/>
</dbReference>
<dbReference type="FunFam" id="1.10.510.10:FF:000389">
    <property type="entry name" value="Uncharacterized protein, isoform E"/>
    <property type="match status" value="1"/>
</dbReference>
<feature type="compositionally biased region" description="Polar residues" evidence="7">
    <location>
        <begin position="380"/>
        <end position="396"/>
    </location>
</feature>
<feature type="compositionally biased region" description="Basic and acidic residues" evidence="7">
    <location>
        <begin position="702"/>
        <end position="714"/>
    </location>
</feature>
<feature type="compositionally biased region" description="Basic and acidic residues" evidence="7">
    <location>
        <begin position="1161"/>
        <end position="1177"/>
    </location>
</feature>
<dbReference type="InterPro" id="IPR011009">
    <property type="entry name" value="Kinase-like_dom_sf"/>
</dbReference>
<feature type="compositionally biased region" description="Polar residues" evidence="7">
    <location>
        <begin position="1479"/>
        <end position="1499"/>
    </location>
</feature>
<reference evidence="9 10" key="1">
    <citation type="journal article" date="2018" name="Gigascience">
        <title>Genomes of trombidid mites reveal novel predicted allergens and laterally-transferred genes associated with secondary metabolism.</title>
        <authorList>
            <person name="Dong X."/>
            <person name="Chaisiri K."/>
            <person name="Xia D."/>
            <person name="Armstrong S.D."/>
            <person name="Fang Y."/>
            <person name="Donnelly M.J."/>
            <person name="Kadowaki T."/>
            <person name="McGarry J.W."/>
            <person name="Darby A.C."/>
            <person name="Makepeace B.L."/>
        </authorList>
    </citation>
    <scope>NUCLEOTIDE SEQUENCE [LARGE SCALE GENOMIC DNA]</scope>
    <source>
        <strain evidence="9">UoL-WK</strain>
    </source>
</reference>
<feature type="compositionally biased region" description="Basic and acidic residues" evidence="7">
    <location>
        <begin position="740"/>
        <end position="775"/>
    </location>
</feature>
<dbReference type="FunFam" id="3.30.200.20:FF:000042">
    <property type="entry name" value="Aurora kinase A"/>
    <property type="match status" value="1"/>
</dbReference>
<evidence type="ECO:0000256" key="5">
    <source>
        <dbReference type="ARBA" id="ARBA00022840"/>
    </source>
</evidence>
<dbReference type="Pfam" id="PF00069">
    <property type="entry name" value="Pkinase"/>
    <property type="match status" value="1"/>
</dbReference>
<feature type="compositionally biased region" description="Polar residues" evidence="7">
    <location>
        <begin position="524"/>
        <end position="565"/>
    </location>
</feature>
<keyword evidence="10" id="KW-1185">Reference proteome</keyword>